<proteinExistence type="predicted"/>
<gene>
    <name evidence="1" type="ORF">HF325_000241</name>
</gene>
<reference evidence="1" key="1">
    <citation type="submission" date="2020-10" db="EMBL/GenBank/DDBJ databases">
        <title>The Whole-Genome Sequence of Metschnikowia persimmonesis, a Novel Endophytic Yeast Species Isolated from Medicinal Plant Diospyros kaki Thumb.</title>
        <authorList>
            <person name="Rahmat E."/>
            <person name="Kang Y."/>
        </authorList>
    </citation>
    <scope>NUCLEOTIDE SEQUENCE</scope>
    <source>
        <strain evidence="1">KIOM G15050</strain>
    </source>
</reference>
<comment type="caution">
    <text evidence="1">The sequence shown here is derived from an EMBL/GenBank/DDBJ whole genome shotgun (WGS) entry which is preliminary data.</text>
</comment>
<dbReference type="AlphaFoldDB" id="A0A8H7LDS6"/>
<name>A0A8H7LDS6_9ASCO</name>
<evidence type="ECO:0000313" key="2">
    <source>
        <dbReference type="Proteomes" id="UP000649328"/>
    </source>
</evidence>
<sequence>MALLNYKEAQTNFKQILRKVARRQGHAGELETVCELLEKKKESFERAVAGNEKSLVIYHVDYDGMLNVEVMDRARVRNQLARERKRRILPVHDQDLQGRWETPKKARFAIVAKVHELCRPEYQGLVSDILRQYFRLRMTLVKIHIEKHGPMTFDKDVKSKSVDSIDIVQYCQRSISQYKRLWGMTMTYSARTWR</sequence>
<keyword evidence="2" id="KW-1185">Reference proteome</keyword>
<accession>A0A8H7LDS6</accession>
<protein>
    <submittedName>
        <fullName evidence="1">Uncharacterized protein</fullName>
    </submittedName>
</protein>
<organism evidence="1 2">
    <name type="scientific">Metschnikowia pulcherrima</name>
    <dbReference type="NCBI Taxonomy" id="27326"/>
    <lineage>
        <taxon>Eukaryota</taxon>
        <taxon>Fungi</taxon>
        <taxon>Dikarya</taxon>
        <taxon>Ascomycota</taxon>
        <taxon>Saccharomycotina</taxon>
        <taxon>Pichiomycetes</taxon>
        <taxon>Metschnikowiaceae</taxon>
        <taxon>Metschnikowia</taxon>
    </lineage>
</organism>
<dbReference type="OrthoDB" id="296793at2759"/>
<evidence type="ECO:0000313" key="1">
    <source>
        <dbReference type="EMBL" id="KAF8004784.1"/>
    </source>
</evidence>
<dbReference type="EMBL" id="JACBPP010000001">
    <property type="protein sequence ID" value="KAF8004784.1"/>
    <property type="molecule type" value="Genomic_DNA"/>
</dbReference>
<dbReference type="Proteomes" id="UP000649328">
    <property type="component" value="Unassembled WGS sequence"/>
</dbReference>